<dbReference type="AlphaFoldDB" id="A0A9D2MX94"/>
<accession>A0A9D2MX94</accession>
<reference evidence="4" key="2">
    <citation type="submission" date="2021-04" db="EMBL/GenBank/DDBJ databases">
        <authorList>
            <person name="Gilroy R."/>
        </authorList>
    </citation>
    <scope>NUCLEOTIDE SEQUENCE</scope>
    <source>
        <strain evidence="4">CHK180-15479</strain>
    </source>
</reference>
<dbReference type="PROSITE" id="PS51186">
    <property type="entry name" value="GNAT"/>
    <property type="match status" value="1"/>
</dbReference>
<sequence length="180" mass="20548">MGEEAALRIRRANPKEYEKVRDFYYLLIDAMEGAAFSPGWEREVYPTQEFLRSSLEKGELYVGEVDGQMAASMVVNHAYNEGYREAAWSFNAADSELLVVHALGVHPQFSRRGIAGRMARHVIAMAAQNGIKTVRLDVLEGNLPAEKAYTKVGFRYVETARMFYEDTGWTNYKLYEYIVL</sequence>
<comment type="caution">
    <text evidence="4">The sequence shown here is derived from an EMBL/GenBank/DDBJ whole genome shotgun (WGS) entry which is preliminary data.</text>
</comment>
<dbReference type="InterPro" id="IPR000182">
    <property type="entry name" value="GNAT_dom"/>
</dbReference>
<dbReference type="EMBL" id="DWWT01000004">
    <property type="protein sequence ID" value="HJC04855.1"/>
    <property type="molecule type" value="Genomic_DNA"/>
</dbReference>
<name>A0A9D2MX94_9FIRM</name>
<dbReference type="PANTHER" id="PTHR43877">
    <property type="entry name" value="AMINOALKYLPHOSPHONATE N-ACETYLTRANSFERASE-RELATED-RELATED"/>
    <property type="match status" value="1"/>
</dbReference>
<dbReference type="InterPro" id="IPR016181">
    <property type="entry name" value="Acyl_CoA_acyltransferase"/>
</dbReference>
<evidence type="ECO:0000256" key="1">
    <source>
        <dbReference type="ARBA" id="ARBA00022679"/>
    </source>
</evidence>
<organism evidence="4 5">
    <name type="scientific">Candidatus Enterocloster excrementipullorum</name>
    <dbReference type="NCBI Taxonomy" id="2838559"/>
    <lineage>
        <taxon>Bacteria</taxon>
        <taxon>Bacillati</taxon>
        <taxon>Bacillota</taxon>
        <taxon>Clostridia</taxon>
        <taxon>Lachnospirales</taxon>
        <taxon>Lachnospiraceae</taxon>
        <taxon>Enterocloster</taxon>
    </lineage>
</organism>
<reference evidence="4" key="1">
    <citation type="journal article" date="2021" name="PeerJ">
        <title>Extensive microbial diversity within the chicken gut microbiome revealed by metagenomics and culture.</title>
        <authorList>
            <person name="Gilroy R."/>
            <person name="Ravi A."/>
            <person name="Getino M."/>
            <person name="Pursley I."/>
            <person name="Horton D.L."/>
            <person name="Alikhan N.F."/>
            <person name="Baker D."/>
            <person name="Gharbi K."/>
            <person name="Hall N."/>
            <person name="Watson M."/>
            <person name="Adriaenssens E.M."/>
            <person name="Foster-Nyarko E."/>
            <person name="Jarju S."/>
            <person name="Secka A."/>
            <person name="Antonio M."/>
            <person name="Oren A."/>
            <person name="Chaudhuri R.R."/>
            <person name="La Ragione R."/>
            <person name="Hildebrand F."/>
            <person name="Pallen M.J."/>
        </authorList>
    </citation>
    <scope>NUCLEOTIDE SEQUENCE</scope>
    <source>
        <strain evidence="4">CHK180-15479</strain>
    </source>
</reference>
<dbReference type="GO" id="GO:0016747">
    <property type="term" value="F:acyltransferase activity, transferring groups other than amino-acyl groups"/>
    <property type="evidence" value="ECO:0007669"/>
    <property type="project" value="InterPro"/>
</dbReference>
<dbReference type="CDD" id="cd04301">
    <property type="entry name" value="NAT_SF"/>
    <property type="match status" value="1"/>
</dbReference>
<evidence type="ECO:0000313" key="5">
    <source>
        <dbReference type="Proteomes" id="UP000823910"/>
    </source>
</evidence>
<keyword evidence="2 4" id="KW-0012">Acyltransferase</keyword>
<dbReference type="SUPFAM" id="SSF55729">
    <property type="entry name" value="Acyl-CoA N-acyltransferases (Nat)"/>
    <property type="match status" value="1"/>
</dbReference>
<dbReference type="InterPro" id="IPR050832">
    <property type="entry name" value="Bact_Acetyltransf"/>
</dbReference>
<feature type="domain" description="N-acetyltransferase" evidence="3">
    <location>
        <begin position="7"/>
        <end position="176"/>
    </location>
</feature>
<dbReference type="Pfam" id="PF00583">
    <property type="entry name" value="Acetyltransf_1"/>
    <property type="match status" value="1"/>
</dbReference>
<protein>
    <submittedName>
        <fullName evidence="4">GNAT family N-acetyltransferase</fullName>
        <ecNumber evidence="4">2.3.1.-</ecNumber>
    </submittedName>
</protein>
<evidence type="ECO:0000256" key="2">
    <source>
        <dbReference type="ARBA" id="ARBA00023315"/>
    </source>
</evidence>
<evidence type="ECO:0000259" key="3">
    <source>
        <dbReference type="PROSITE" id="PS51186"/>
    </source>
</evidence>
<gene>
    <name evidence="4" type="ORF">H9704_01660</name>
</gene>
<proteinExistence type="predicted"/>
<dbReference type="EC" id="2.3.1.-" evidence="4"/>
<dbReference type="Gene3D" id="3.40.630.30">
    <property type="match status" value="1"/>
</dbReference>
<keyword evidence="1 4" id="KW-0808">Transferase</keyword>
<dbReference type="Proteomes" id="UP000823910">
    <property type="component" value="Unassembled WGS sequence"/>
</dbReference>
<evidence type="ECO:0000313" key="4">
    <source>
        <dbReference type="EMBL" id="HJC04855.1"/>
    </source>
</evidence>